<dbReference type="AlphaFoldDB" id="A0A151WGE5"/>
<name>A0A151WGE5_9HYME</name>
<gene>
    <name evidence="1" type="ORF">ALC60_14066</name>
</gene>
<feature type="non-terminal residue" evidence="1">
    <location>
        <position position="1"/>
    </location>
</feature>
<keyword evidence="2" id="KW-1185">Reference proteome</keyword>
<protein>
    <submittedName>
        <fullName evidence="1">Uncharacterized protein</fullName>
    </submittedName>
</protein>
<dbReference type="STRING" id="64791.A0A151WGE5"/>
<reference evidence="1 2" key="1">
    <citation type="submission" date="2015-09" db="EMBL/GenBank/DDBJ databases">
        <title>Trachymyrmex zeteki WGS genome.</title>
        <authorList>
            <person name="Nygaard S."/>
            <person name="Hu H."/>
            <person name="Boomsma J."/>
            <person name="Zhang G."/>
        </authorList>
    </citation>
    <scope>NUCLEOTIDE SEQUENCE [LARGE SCALE GENOMIC DNA]</scope>
    <source>
        <strain evidence="1">Tzet28-1</strain>
        <tissue evidence="1">Whole body</tissue>
    </source>
</reference>
<dbReference type="PANTHER" id="PTHR33480:SF1">
    <property type="entry name" value="TYR RECOMBINASE DOMAIN-CONTAINING PROTEIN"/>
    <property type="match status" value="1"/>
</dbReference>
<proteinExistence type="predicted"/>
<dbReference type="PANTHER" id="PTHR33480">
    <property type="entry name" value="SET DOMAIN-CONTAINING PROTEIN-RELATED"/>
    <property type="match status" value="1"/>
</dbReference>
<organism evidence="1 2">
    <name type="scientific">Mycetomoellerius zeteki</name>
    <dbReference type="NCBI Taxonomy" id="64791"/>
    <lineage>
        <taxon>Eukaryota</taxon>
        <taxon>Metazoa</taxon>
        <taxon>Ecdysozoa</taxon>
        <taxon>Arthropoda</taxon>
        <taxon>Hexapoda</taxon>
        <taxon>Insecta</taxon>
        <taxon>Pterygota</taxon>
        <taxon>Neoptera</taxon>
        <taxon>Endopterygota</taxon>
        <taxon>Hymenoptera</taxon>
        <taxon>Apocrita</taxon>
        <taxon>Aculeata</taxon>
        <taxon>Formicoidea</taxon>
        <taxon>Formicidae</taxon>
        <taxon>Myrmicinae</taxon>
        <taxon>Mycetomoellerius</taxon>
    </lineage>
</organism>
<accession>A0A151WGE5</accession>
<sequence>PKYYDTAIKAVNIIAKYNEDTESYDVPYNATAPGTYLKKLCKILINECIKQHQYEKQKLVKNFLKILEVEYGTVNKTVLETQAWKSLAEAILIIIQIFNRRHAGEIELILKYRKLAGVNSKNPYIFGLPNTDKNRFRYLRASKLMREFSNLCGAENKKSLRGTILRKDMATKCARLPDTDITLIADFMDHHKDIHKSIYRQPVVESDIFNVAQILEKTQNISTHNITNVTNTTNSTNTTNIDTTNNSIRSSSIMDTNTSESNNETQNTGIFIVIYTVEI</sequence>
<evidence type="ECO:0000313" key="2">
    <source>
        <dbReference type="Proteomes" id="UP000075809"/>
    </source>
</evidence>
<dbReference type="Proteomes" id="UP000075809">
    <property type="component" value="Unassembled WGS sequence"/>
</dbReference>
<dbReference type="EMBL" id="KQ983174">
    <property type="protein sequence ID" value="KYQ46923.1"/>
    <property type="molecule type" value="Genomic_DNA"/>
</dbReference>
<evidence type="ECO:0000313" key="1">
    <source>
        <dbReference type="EMBL" id="KYQ46923.1"/>
    </source>
</evidence>